<sequence length="314" mass="35340">SNNGGTLERLRLSNFVKQFTRNVTRDMTRSMRDLEIQLVELQSRAESTGDRGLLNSLKSKKRALANLLGVRSRSNGSAISDSSEIRKFAVCFYKDLYKSELTDNPDVCSSFFTGLLQVETEANTKLEAQLTPQELYAALMSLKSGKAPGIDGLPVDFYKSFWSVLGEDLHWRFLTNCLERGRLPLSCRRAVITLLPKKGDLQELKNWRPVSLLCTDYKIMSKVLASRLREVMASIIHPDQTYCVPGRLISDNVTLIRDILEVSGSLAVDTGLISIDQEKAFDRVEHKYLWQTLAAFGFSPGFIAKIRVLYCDIA</sequence>
<protein>
    <submittedName>
        <fullName evidence="1">Uncharacterized protein</fullName>
    </submittedName>
</protein>
<evidence type="ECO:0000313" key="1">
    <source>
        <dbReference type="EMBL" id="KAI3359010.1"/>
    </source>
</evidence>
<name>A0ACB8VU79_9TELE</name>
<dbReference type="Proteomes" id="UP000831701">
    <property type="component" value="Chromosome 18"/>
</dbReference>
<organism evidence="1 2">
    <name type="scientific">Scortum barcoo</name>
    <name type="common">barcoo grunter</name>
    <dbReference type="NCBI Taxonomy" id="214431"/>
    <lineage>
        <taxon>Eukaryota</taxon>
        <taxon>Metazoa</taxon>
        <taxon>Chordata</taxon>
        <taxon>Craniata</taxon>
        <taxon>Vertebrata</taxon>
        <taxon>Euteleostomi</taxon>
        <taxon>Actinopterygii</taxon>
        <taxon>Neopterygii</taxon>
        <taxon>Teleostei</taxon>
        <taxon>Neoteleostei</taxon>
        <taxon>Acanthomorphata</taxon>
        <taxon>Eupercaria</taxon>
        <taxon>Centrarchiformes</taxon>
        <taxon>Terapontoidei</taxon>
        <taxon>Terapontidae</taxon>
        <taxon>Scortum</taxon>
    </lineage>
</organism>
<gene>
    <name evidence="1" type="ORF">L3Q82_015394</name>
</gene>
<dbReference type="EMBL" id="CM041548">
    <property type="protein sequence ID" value="KAI3359010.1"/>
    <property type="molecule type" value="Genomic_DNA"/>
</dbReference>
<proteinExistence type="predicted"/>
<feature type="non-terminal residue" evidence="1">
    <location>
        <position position="1"/>
    </location>
</feature>
<reference evidence="1" key="1">
    <citation type="submission" date="2022-04" db="EMBL/GenBank/DDBJ databases">
        <title>Jade perch genome.</title>
        <authorList>
            <person name="Chao B."/>
        </authorList>
    </citation>
    <scope>NUCLEOTIDE SEQUENCE</scope>
    <source>
        <strain evidence="1">CB-2022</strain>
    </source>
</reference>
<comment type="caution">
    <text evidence="1">The sequence shown here is derived from an EMBL/GenBank/DDBJ whole genome shotgun (WGS) entry which is preliminary data.</text>
</comment>
<keyword evidence="2" id="KW-1185">Reference proteome</keyword>
<evidence type="ECO:0000313" key="2">
    <source>
        <dbReference type="Proteomes" id="UP000831701"/>
    </source>
</evidence>
<accession>A0ACB8VU79</accession>